<dbReference type="RefSeq" id="WP_377968078.1">
    <property type="nucleotide sequence ID" value="NZ_JBHZOL010000110.1"/>
</dbReference>
<accession>A0ABW6IKT3</accession>
<evidence type="ECO:0008006" key="4">
    <source>
        <dbReference type="Google" id="ProtNLM"/>
    </source>
</evidence>
<evidence type="ECO:0000256" key="1">
    <source>
        <dbReference type="SAM" id="MobiDB-lite"/>
    </source>
</evidence>
<sequence>MKNAEQVPRYVLEHEDLFLKLWPHRYDYIWADYPEAGEKPKWHTESRHPLSDRLIQQGSYLYGVRFGSTTNYLMLDIDRNSLYHPINDALAVNRIVDALEPLGLVEPLIVTSSYSQGLHLYFPFEEAQKTWEMALAAAVLLQSEGFKQSLGHLELYPNPRTFASGDKISLYQAHRLPLQVGSYILNRNFEPTLSTHSRFVQLWQQAQKKNAVDSKILRCAIKSSYRCEYRFTTKAKKFLNDLNAEIELGWTGPGMTNRILGRIAMRSYIFGHVIYASQPLEGETLVQDIVATAKDLPGFSDWCQHQSEIWERAKDWANAIEKSKYFHYGLGRLMNSEFSRTEGSVLQNSRREVQKQASREKIRMAITTLLNEKILPTKVGERFRTLAQRFQIGGKTLYRNKDLWHPWYLASEMSVEAPVENPPNPPNPNETSGQDGYKATCPESQTSLLEDTADNTLNNKGLPVIDLPEIPTQRCNESGQLVLVGIKAAIGATRTGVEHVRRKFQMAKAIGQRCQEVTAQAKLIQRMKTYLESGDPVLMNESLNWMQQNPEYKEAIFASSS</sequence>
<dbReference type="Proteomes" id="UP001600165">
    <property type="component" value="Unassembled WGS sequence"/>
</dbReference>
<name>A0ABW6IKT3_9CYAN</name>
<evidence type="ECO:0000313" key="2">
    <source>
        <dbReference type="EMBL" id="MFE4108447.1"/>
    </source>
</evidence>
<feature type="region of interest" description="Disordered" evidence="1">
    <location>
        <begin position="417"/>
        <end position="441"/>
    </location>
</feature>
<protein>
    <recommendedName>
        <fullName evidence="4">Primase C-terminal 1 domain-containing protein</fullName>
    </recommendedName>
</protein>
<reference evidence="2 3" key="1">
    <citation type="submission" date="2024-10" db="EMBL/GenBank/DDBJ databases">
        <authorList>
            <person name="Ratan Roy A."/>
            <person name="Morales Sandoval P.H."/>
            <person name="De Los Santos Villalobos S."/>
            <person name="Chakraborty S."/>
            <person name="Mukherjee J."/>
        </authorList>
    </citation>
    <scope>NUCLEOTIDE SEQUENCE [LARGE SCALE GENOMIC DNA]</scope>
    <source>
        <strain evidence="2 3">S1</strain>
    </source>
</reference>
<organism evidence="2 3">
    <name type="scientific">Almyronema epifaneia S1</name>
    <dbReference type="NCBI Taxonomy" id="2991925"/>
    <lineage>
        <taxon>Bacteria</taxon>
        <taxon>Bacillati</taxon>
        <taxon>Cyanobacteriota</taxon>
        <taxon>Cyanophyceae</taxon>
        <taxon>Nodosilineales</taxon>
        <taxon>Nodosilineaceae</taxon>
        <taxon>Almyronema</taxon>
        <taxon>Almyronema epifaneia</taxon>
    </lineage>
</organism>
<proteinExistence type="predicted"/>
<dbReference type="EMBL" id="JBHZOL010000110">
    <property type="protein sequence ID" value="MFE4108447.1"/>
    <property type="molecule type" value="Genomic_DNA"/>
</dbReference>
<gene>
    <name evidence="2" type="ORF">ACFVKH_19380</name>
</gene>
<keyword evidence="3" id="KW-1185">Reference proteome</keyword>
<evidence type="ECO:0000313" key="3">
    <source>
        <dbReference type="Proteomes" id="UP001600165"/>
    </source>
</evidence>
<comment type="caution">
    <text evidence="2">The sequence shown here is derived from an EMBL/GenBank/DDBJ whole genome shotgun (WGS) entry which is preliminary data.</text>
</comment>